<keyword evidence="7" id="KW-1185">Reference proteome</keyword>
<dbReference type="Proteomes" id="UP000670947">
    <property type="component" value="Unassembled WGS sequence"/>
</dbReference>
<reference evidence="6 7" key="1">
    <citation type="submission" date="2021-03" db="EMBL/GenBank/DDBJ databases">
        <title>Paenibacillus artemisicola MWE-103 whole genome sequence.</title>
        <authorList>
            <person name="Ham Y.J."/>
        </authorList>
    </citation>
    <scope>NUCLEOTIDE SEQUENCE [LARGE SCALE GENOMIC DNA]</scope>
    <source>
        <strain evidence="6 7">MWE-103</strain>
    </source>
</reference>
<evidence type="ECO:0000256" key="3">
    <source>
        <dbReference type="ARBA" id="ARBA00022448"/>
    </source>
</evidence>
<evidence type="ECO:0000256" key="5">
    <source>
        <dbReference type="SAM" id="SignalP"/>
    </source>
</evidence>
<dbReference type="PANTHER" id="PTHR43649">
    <property type="entry name" value="ARABINOSE-BINDING PROTEIN-RELATED"/>
    <property type="match status" value="1"/>
</dbReference>
<protein>
    <submittedName>
        <fullName evidence="6">Extracellular solute-binding protein</fullName>
    </submittedName>
</protein>
<proteinExistence type="inferred from homology"/>
<dbReference type="Gene3D" id="3.40.190.10">
    <property type="entry name" value="Periplasmic binding protein-like II"/>
    <property type="match status" value="1"/>
</dbReference>
<accession>A0ABS3W661</accession>
<sequence length="460" mass="50722">MTSMTAMTAMRKPAHKPWAACLRLLLPLLPVFGLLLAACANGSDGAGSAPKEVVIGIANKSAYASAYGDYLSAAFPDFKVTLVEMDPDYKNPLTDEQYERKLNEERPDLLLGYDIRYKRLAADGLLEDLSPRLIDDNLKEADFYPGMIEKMRRDGDGGLYAVSPTFQASALYYNADLFRKYGVPLPQDGMTMKDVFVLAAQFGKAGSAKDGVAGYHQPFSSMPHNLLFSLSTRDGLRPYDFRTGKVTMDTTSWREIVETVAALYKNGTFTMQNVTGDTVDGEVWYGPEDVNEADLFKKGKSAMTIGGYNAMRGMPFELGMVTPPVSSSGNRSEDMGVYTYMAIPAGAEHSDTAWEMIRFMLGDYVAKVRSGLQEESELPTRKSYMQYDRNPLLPKLYEILPGLGQSYSLEGYDPKFTTLFSELEDREIAAAVKGERSVDGVIAAIQKEGQALMDAAKPKK</sequence>
<dbReference type="SUPFAM" id="SSF53850">
    <property type="entry name" value="Periplasmic binding protein-like II"/>
    <property type="match status" value="1"/>
</dbReference>
<comment type="caution">
    <text evidence="6">The sequence shown here is derived from an EMBL/GenBank/DDBJ whole genome shotgun (WGS) entry which is preliminary data.</text>
</comment>
<organism evidence="6 7">
    <name type="scientific">Paenibacillus artemisiicola</name>
    <dbReference type="NCBI Taxonomy" id="1172618"/>
    <lineage>
        <taxon>Bacteria</taxon>
        <taxon>Bacillati</taxon>
        <taxon>Bacillota</taxon>
        <taxon>Bacilli</taxon>
        <taxon>Bacillales</taxon>
        <taxon>Paenibacillaceae</taxon>
        <taxon>Paenibacillus</taxon>
    </lineage>
</organism>
<dbReference type="Pfam" id="PF01547">
    <property type="entry name" value="SBP_bac_1"/>
    <property type="match status" value="1"/>
</dbReference>
<dbReference type="InterPro" id="IPR006059">
    <property type="entry name" value="SBP"/>
</dbReference>
<evidence type="ECO:0000313" key="6">
    <source>
        <dbReference type="EMBL" id="MBO7743794.1"/>
    </source>
</evidence>
<dbReference type="PANTHER" id="PTHR43649:SF31">
    <property type="entry name" value="SN-GLYCEROL-3-PHOSPHATE-BINDING PERIPLASMIC PROTEIN UGPB"/>
    <property type="match status" value="1"/>
</dbReference>
<dbReference type="RefSeq" id="WP_208846827.1">
    <property type="nucleotide sequence ID" value="NZ_JAGGDJ010000003.1"/>
</dbReference>
<feature type="signal peptide" evidence="5">
    <location>
        <begin position="1"/>
        <end position="37"/>
    </location>
</feature>
<comment type="subcellular location">
    <subcellularLocation>
        <location evidence="1">Cell envelope</location>
    </subcellularLocation>
</comment>
<keyword evidence="4 5" id="KW-0732">Signal</keyword>
<keyword evidence="3" id="KW-0813">Transport</keyword>
<evidence type="ECO:0000256" key="1">
    <source>
        <dbReference type="ARBA" id="ARBA00004196"/>
    </source>
</evidence>
<evidence type="ECO:0000256" key="2">
    <source>
        <dbReference type="ARBA" id="ARBA00008520"/>
    </source>
</evidence>
<dbReference type="EMBL" id="JAGGDJ010000003">
    <property type="protein sequence ID" value="MBO7743794.1"/>
    <property type="molecule type" value="Genomic_DNA"/>
</dbReference>
<gene>
    <name evidence="6" type="ORF">I8J29_06280</name>
</gene>
<comment type="similarity">
    <text evidence="2">Belongs to the bacterial solute-binding protein 1 family.</text>
</comment>
<name>A0ABS3W661_9BACL</name>
<dbReference type="InterPro" id="IPR050490">
    <property type="entry name" value="Bact_solute-bd_prot1"/>
</dbReference>
<evidence type="ECO:0000256" key="4">
    <source>
        <dbReference type="ARBA" id="ARBA00022729"/>
    </source>
</evidence>
<evidence type="ECO:0000313" key="7">
    <source>
        <dbReference type="Proteomes" id="UP000670947"/>
    </source>
</evidence>
<feature type="chain" id="PRO_5046267349" evidence="5">
    <location>
        <begin position="38"/>
        <end position="460"/>
    </location>
</feature>